<evidence type="ECO:0000256" key="1">
    <source>
        <dbReference type="SAM" id="MobiDB-lite"/>
    </source>
</evidence>
<sequence>MARALDVTRIRARVAELLAEYRIPSAAIGVLRDGEITDFAVGVKSISTREAATTGTVYQCGSVSKTWTALAGADLPRPQPERGRGVPCLVRPPRPSTPLKRPPRMGETGRLALERGLASISRKKDLRPV</sequence>
<dbReference type="InterPro" id="IPR001466">
    <property type="entry name" value="Beta-lactam-related"/>
</dbReference>
<dbReference type="EMBL" id="JBHUFV010000034">
    <property type="protein sequence ID" value="MFD1934510.1"/>
    <property type="molecule type" value="Genomic_DNA"/>
</dbReference>
<gene>
    <name evidence="3" type="ORF">ACFSKW_23865</name>
</gene>
<dbReference type="SUPFAM" id="SSF56601">
    <property type="entry name" value="beta-lactamase/transpeptidase-like"/>
    <property type="match status" value="1"/>
</dbReference>
<dbReference type="GO" id="GO:0016787">
    <property type="term" value="F:hydrolase activity"/>
    <property type="evidence" value="ECO:0007669"/>
    <property type="project" value="UniProtKB-KW"/>
</dbReference>
<protein>
    <submittedName>
        <fullName evidence="3">Serine hydrolase</fullName>
    </submittedName>
</protein>
<keyword evidence="3" id="KW-0378">Hydrolase</keyword>
<keyword evidence="4" id="KW-1185">Reference proteome</keyword>
<dbReference type="InterPro" id="IPR012338">
    <property type="entry name" value="Beta-lactam/transpept-like"/>
</dbReference>
<evidence type="ECO:0000313" key="4">
    <source>
        <dbReference type="Proteomes" id="UP001597368"/>
    </source>
</evidence>
<accession>A0ABW4T059</accession>
<comment type="caution">
    <text evidence="3">The sequence shown here is derived from an EMBL/GenBank/DDBJ whole genome shotgun (WGS) entry which is preliminary data.</text>
</comment>
<evidence type="ECO:0000259" key="2">
    <source>
        <dbReference type="Pfam" id="PF00144"/>
    </source>
</evidence>
<proteinExistence type="predicted"/>
<reference evidence="4" key="1">
    <citation type="journal article" date="2019" name="Int. J. Syst. Evol. Microbiol.">
        <title>The Global Catalogue of Microorganisms (GCM) 10K type strain sequencing project: providing services to taxonomists for standard genome sequencing and annotation.</title>
        <authorList>
            <consortium name="The Broad Institute Genomics Platform"/>
            <consortium name="The Broad Institute Genome Sequencing Center for Infectious Disease"/>
            <person name="Wu L."/>
            <person name="Ma J."/>
        </authorList>
    </citation>
    <scope>NUCLEOTIDE SEQUENCE [LARGE SCALE GENOMIC DNA]</scope>
    <source>
        <strain evidence="4">ICMP 6774ER</strain>
    </source>
</reference>
<dbReference type="Proteomes" id="UP001597368">
    <property type="component" value="Unassembled WGS sequence"/>
</dbReference>
<name>A0ABW4T059_9ACTN</name>
<dbReference type="Pfam" id="PF00144">
    <property type="entry name" value="Beta-lactamase"/>
    <property type="match status" value="1"/>
</dbReference>
<dbReference type="RefSeq" id="WP_379574595.1">
    <property type="nucleotide sequence ID" value="NZ_JBHUFV010000034.1"/>
</dbReference>
<dbReference type="Gene3D" id="3.40.710.10">
    <property type="entry name" value="DD-peptidase/beta-lactamase superfamily"/>
    <property type="match status" value="1"/>
</dbReference>
<feature type="region of interest" description="Disordered" evidence="1">
    <location>
        <begin position="73"/>
        <end position="114"/>
    </location>
</feature>
<evidence type="ECO:0000313" key="3">
    <source>
        <dbReference type="EMBL" id="MFD1934510.1"/>
    </source>
</evidence>
<feature type="domain" description="Beta-lactamase-related" evidence="2">
    <location>
        <begin position="11"/>
        <end position="75"/>
    </location>
</feature>
<organism evidence="3 4">
    <name type="scientific">Nonomuraea mangrovi</name>
    <dbReference type="NCBI Taxonomy" id="2316207"/>
    <lineage>
        <taxon>Bacteria</taxon>
        <taxon>Bacillati</taxon>
        <taxon>Actinomycetota</taxon>
        <taxon>Actinomycetes</taxon>
        <taxon>Streptosporangiales</taxon>
        <taxon>Streptosporangiaceae</taxon>
        <taxon>Nonomuraea</taxon>
    </lineage>
</organism>